<comment type="caution">
    <text evidence="2">The sequence shown here is derived from an EMBL/GenBank/DDBJ whole genome shotgun (WGS) entry which is preliminary data.</text>
</comment>
<gene>
    <name evidence="2" type="ORF">PGLA1383_LOCUS19583</name>
</gene>
<protein>
    <submittedName>
        <fullName evidence="2">Uncharacterized protein</fullName>
    </submittedName>
</protein>
<reference evidence="2" key="1">
    <citation type="submission" date="2021-02" db="EMBL/GenBank/DDBJ databases">
        <authorList>
            <person name="Dougan E. K."/>
            <person name="Rhodes N."/>
            <person name="Thang M."/>
            <person name="Chan C."/>
        </authorList>
    </citation>
    <scope>NUCLEOTIDE SEQUENCE</scope>
</reference>
<dbReference type="EMBL" id="CAJNNV010012999">
    <property type="protein sequence ID" value="CAE8601288.1"/>
    <property type="molecule type" value="Genomic_DNA"/>
</dbReference>
<accession>A0A813EK85</accession>
<sequence>VDSDDAADQRAEAEAAKAAARAERLLTEALAQAAAVAEEEEATVGEGPDEVDGQEQPTSPVSALQEDNRPATTCHPTAVPQISFEDMVAPEDSSYIHGGPTGWLEGQGYPTDFQYEGHGEQFGFRATAAEFVPNEAARLSLRPDACAFEPSHQHSISAAAAAAIEMPTEHTLAPAQ</sequence>
<proteinExistence type="predicted"/>
<feature type="region of interest" description="Disordered" evidence="1">
    <location>
        <begin position="32"/>
        <end position="77"/>
    </location>
</feature>
<feature type="compositionally biased region" description="Acidic residues" evidence="1">
    <location>
        <begin position="37"/>
        <end position="53"/>
    </location>
</feature>
<dbReference type="AlphaFoldDB" id="A0A813EK85"/>
<feature type="non-terminal residue" evidence="2">
    <location>
        <position position="176"/>
    </location>
</feature>
<feature type="region of interest" description="Disordered" evidence="1">
    <location>
        <begin position="1"/>
        <end position="20"/>
    </location>
</feature>
<name>A0A813EK85_POLGL</name>
<organism evidence="2 3">
    <name type="scientific">Polarella glacialis</name>
    <name type="common">Dinoflagellate</name>
    <dbReference type="NCBI Taxonomy" id="89957"/>
    <lineage>
        <taxon>Eukaryota</taxon>
        <taxon>Sar</taxon>
        <taxon>Alveolata</taxon>
        <taxon>Dinophyceae</taxon>
        <taxon>Suessiales</taxon>
        <taxon>Suessiaceae</taxon>
        <taxon>Polarella</taxon>
    </lineage>
</organism>
<dbReference type="Proteomes" id="UP000654075">
    <property type="component" value="Unassembled WGS sequence"/>
</dbReference>
<feature type="non-terminal residue" evidence="2">
    <location>
        <position position="1"/>
    </location>
</feature>
<evidence type="ECO:0000256" key="1">
    <source>
        <dbReference type="SAM" id="MobiDB-lite"/>
    </source>
</evidence>
<keyword evidence="3" id="KW-1185">Reference proteome</keyword>
<evidence type="ECO:0000313" key="3">
    <source>
        <dbReference type="Proteomes" id="UP000654075"/>
    </source>
</evidence>
<evidence type="ECO:0000313" key="2">
    <source>
        <dbReference type="EMBL" id="CAE8601288.1"/>
    </source>
</evidence>
<feature type="compositionally biased region" description="Basic and acidic residues" evidence="1">
    <location>
        <begin position="7"/>
        <end position="20"/>
    </location>
</feature>